<gene>
    <name evidence="1" type="ORF">HY29_01105</name>
</gene>
<protein>
    <submittedName>
        <fullName evidence="1">Uncharacterized protein</fullName>
    </submittedName>
</protein>
<name>A0A062UL97_9PROT</name>
<dbReference type="STRING" id="1280946.HY29_01105"/>
<comment type="caution">
    <text evidence="1">The sequence shown here is derived from an EMBL/GenBank/DDBJ whole genome shotgun (WGS) entry which is preliminary data.</text>
</comment>
<dbReference type="EMBL" id="AWFF01000001">
    <property type="protein sequence ID" value="KCZ57354.1"/>
    <property type="molecule type" value="Genomic_DNA"/>
</dbReference>
<accession>A0A062UL97</accession>
<dbReference type="AlphaFoldDB" id="A0A062UL97"/>
<proteinExistence type="predicted"/>
<dbReference type="Proteomes" id="UP000027037">
    <property type="component" value="Unassembled WGS sequence"/>
</dbReference>
<keyword evidence="2" id="KW-1185">Reference proteome</keyword>
<sequence>MIISLDYATESNSLLRLVDSEDMQESQARRMDHSGNTALQHDFFGSIIQGVEIGIGKIGHVG</sequence>
<reference evidence="1 2" key="1">
    <citation type="journal article" date="2014" name="Antonie Van Leeuwenhoek">
        <title>Hyphomonas beringensis sp. nov. and Hyphomonas chukchiensis sp. nov., isolated from surface seawater of the Bering Sea and Chukchi Sea.</title>
        <authorList>
            <person name="Li C."/>
            <person name="Lai Q."/>
            <person name="Li G."/>
            <person name="Dong C."/>
            <person name="Wang J."/>
            <person name="Liao Y."/>
            <person name="Shao Z."/>
        </authorList>
    </citation>
    <scope>NUCLEOTIDE SEQUENCE [LARGE SCALE GENOMIC DNA]</scope>
    <source>
        <strain evidence="1 2">25B14_1</strain>
    </source>
</reference>
<organism evidence="1 2">
    <name type="scientific">Hyphomonas beringensis</name>
    <dbReference type="NCBI Taxonomy" id="1280946"/>
    <lineage>
        <taxon>Bacteria</taxon>
        <taxon>Pseudomonadati</taxon>
        <taxon>Pseudomonadota</taxon>
        <taxon>Alphaproteobacteria</taxon>
        <taxon>Hyphomonadales</taxon>
        <taxon>Hyphomonadaceae</taxon>
        <taxon>Hyphomonas</taxon>
    </lineage>
</organism>
<evidence type="ECO:0000313" key="1">
    <source>
        <dbReference type="EMBL" id="KCZ57354.1"/>
    </source>
</evidence>
<evidence type="ECO:0000313" key="2">
    <source>
        <dbReference type="Proteomes" id="UP000027037"/>
    </source>
</evidence>